<feature type="domain" description="Polysaccharide lyase 14" evidence="2">
    <location>
        <begin position="82"/>
        <end position="297"/>
    </location>
</feature>
<feature type="chain" id="PRO_5005538961" description="Polysaccharide lyase 14 domain-containing protein" evidence="1">
    <location>
        <begin position="20"/>
        <end position="303"/>
    </location>
</feature>
<feature type="signal peptide" evidence="1">
    <location>
        <begin position="1"/>
        <end position="19"/>
    </location>
</feature>
<dbReference type="Pfam" id="PF21294">
    <property type="entry name" value="Polysacc_lyase_14"/>
    <property type="match status" value="1"/>
</dbReference>
<protein>
    <recommendedName>
        <fullName evidence="2">Polysaccharide lyase 14 domain-containing protein</fullName>
    </recommendedName>
</protein>
<evidence type="ECO:0000313" key="4">
    <source>
        <dbReference type="Proteomes" id="UP000054560"/>
    </source>
</evidence>
<accession>A0A0L0GH51</accession>
<evidence type="ECO:0000313" key="3">
    <source>
        <dbReference type="EMBL" id="KNC87658.1"/>
    </source>
</evidence>
<name>A0A0L0GH51_9EUKA</name>
<dbReference type="Proteomes" id="UP000054560">
    <property type="component" value="Unassembled WGS sequence"/>
</dbReference>
<evidence type="ECO:0000256" key="1">
    <source>
        <dbReference type="SAM" id="SignalP"/>
    </source>
</evidence>
<dbReference type="PANTHER" id="PTHR40124:SF1">
    <property type="entry name" value="DISAGGREGATASE RELATED REPEAT PROTEIN"/>
    <property type="match status" value="1"/>
</dbReference>
<organism evidence="3 4">
    <name type="scientific">Sphaeroforma arctica JP610</name>
    <dbReference type="NCBI Taxonomy" id="667725"/>
    <lineage>
        <taxon>Eukaryota</taxon>
        <taxon>Ichthyosporea</taxon>
        <taxon>Ichthyophonida</taxon>
        <taxon>Sphaeroforma</taxon>
    </lineage>
</organism>
<dbReference type="EMBL" id="KQ241602">
    <property type="protein sequence ID" value="KNC87658.1"/>
    <property type="molecule type" value="Genomic_DNA"/>
</dbReference>
<dbReference type="InterPro" id="IPR048958">
    <property type="entry name" value="Polysacc_lyase_14"/>
</dbReference>
<proteinExistence type="predicted"/>
<reference evidence="3 4" key="1">
    <citation type="submission" date="2011-02" db="EMBL/GenBank/DDBJ databases">
        <title>The Genome Sequence of Sphaeroforma arctica JP610.</title>
        <authorList>
            <consortium name="The Broad Institute Genome Sequencing Platform"/>
            <person name="Russ C."/>
            <person name="Cuomo C."/>
            <person name="Young S.K."/>
            <person name="Zeng Q."/>
            <person name="Gargeya S."/>
            <person name="Alvarado L."/>
            <person name="Berlin A."/>
            <person name="Chapman S.B."/>
            <person name="Chen Z."/>
            <person name="Freedman E."/>
            <person name="Gellesch M."/>
            <person name="Goldberg J."/>
            <person name="Griggs A."/>
            <person name="Gujja S."/>
            <person name="Heilman E."/>
            <person name="Heiman D."/>
            <person name="Howarth C."/>
            <person name="Mehta T."/>
            <person name="Neiman D."/>
            <person name="Pearson M."/>
            <person name="Roberts A."/>
            <person name="Saif S."/>
            <person name="Shea T."/>
            <person name="Shenoy N."/>
            <person name="Sisk P."/>
            <person name="Stolte C."/>
            <person name="Sykes S."/>
            <person name="White J."/>
            <person name="Yandava C."/>
            <person name="Burger G."/>
            <person name="Gray M.W."/>
            <person name="Holland P.W.H."/>
            <person name="King N."/>
            <person name="Lang F.B.F."/>
            <person name="Roger A.J."/>
            <person name="Ruiz-Trillo I."/>
            <person name="Haas B."/>
            <person name="Nusbaum C."/>
            <person name="Birren B."/>
        </authorList>
    </citation>
    <scope>NUCLEOTIDE SEQUENCE [LARGE SCALE GENOMIC DNA]</scope>
    <source>
        <strain evidence="3 4">JP610</strain>
    </source>
</reference>
<dbReference type="Gene3D" id="2.60.120.200">
    <property type="match status" value="1"/>
</dbReference>
<gene>
    <name evidence="3" type="ORF">SARC_00229</name>
</gene>
<keyword evidence="1" id="KW-0732">Signal</keyword>
<dbReference type="GeneID" id="25900733"/>
<dbReference type="PANTHER" id="PTHR40124">
    <property type="match status" value="1"/>
</dbReference>
<evidence type="ECO:0000259" key="2">
    <source>
        <dbReference type="Pfam" id="PF21294"/>
    </source>
</evidence>
<dbReference type="eggNOG" id="ENOG502RZ0M">
    <property type="taxonomic scope" value="Eukaryota"/>
</dbReference>
<dbReference type="RefSeq" id="XP_014161560.1">
    <property type="nucleotide sequence ID" value="XM_014306085.1"/>
</dbReference>
<dbReference type="OrthoDB" id="10069995at2759"/>
<sequence length="303" mass="32973">MFRKCICAIVIVASSAVLAAPMRRSATALSVSNFNSYNVDDALDVYEDFKAPFMGCYGMQRKGSDCTADRQNDAFIIADPSSSSTKVMEIKMKAGAHGTNQHSGGQFNTLQFEDYAGLDEATLEYSVFFPSDFEWVKGGKLPGLHGGASSGKMQCSGGTKSTGTNCWSTRLMWRENGAGEVYLYAPMSLQSEAFCKRCDNMSSCSTSEATCSLNRGSWSFQRGSWSHVKQTVRLNTVGSNDGQIKLWVNGNLVMSETIVLRSTDSVTHLGMFYSVFYGGSGSSYAPKTDQSLQFKNFKLTAGL</sequence>
<keyword evidence="4" id="KW-1185">Reference proteome</keyword>
<dbReference type="AlphaFoldDB" id="A0A0L0GH51"/>